<dbReference type="InterPro" id="IPR030802">
    <property type="entry name" value="Permease_MalE"/>
</dbReference>
<dbReference type="PANTHER" id="PTHR30188:SF4">
    <property type="entry name" value="PROTEIN TRIGALACTOSYLDIACYLGLYCEROL 1, CHLOROPLASTIC"/>
    <property type="match status" value="1"/>
</dbReference>
<feature type="transmembrane region" description="Helical" evidence="1">
    <location>
        <begin position="192"/>
        <end position="215"/>
    </location>
</feature>
<name>A0A401U4L0_9BACT</name>
<comment type="caution">
    <text evidence="2">The sequence shown here is derived from an EMBL/GenBank/DDBJ whole genome shotgun (WGS) entry which is preliminary data.</text>
</comment>
<dbReference type="Proteomes" id="UP000288227">
    <property type="component" value="Unassembled WGS sequence"/>
</dbReference>
<dbReference type="PANTHER" id="PTHR30188">
    <property type="entry name" value="ABC TRANSPORTER PERMEASE PROTEIN-RELATED"/>
    <property type="match status" value="1"/>
</dbReference>
<protein>
    <submittedName>
        <fullName evidence="2">ABC transporter permease</fullName>
    </submittedName>
</protein>
<proteinExistence type="predicted"/>
<dbReference type="EMBL" id="BHXQ01000001">
    <property type="protein sequence ID" value="GCC49848.1"/>
    <property type="molecule type" value="Genomic_DNA"/>
</dbReference>
<keyword evidence="1" id="KW-1133">Transmembrane helix</keyword>
<evidence type="ECO:0000313" key="3">
    <source>
        <dbReference type="Proteomes" id="UP000288227"/>
    </source>
</evidence>
<feature type="transmembrane region" description="Helical" evidence="1">
    <location>
        <begin position="227"/>
        <end position="250"/>
    </location>
</feature>
<sequence length="254" mass="27287">MAKIGTVKEILITTAEVYDFCKEFFVKAFTPPFEAKEIIKQCFSIGNKSFLLISFTSLLAGVVFTKQSQPSLSSFGAESWLPSLVSQAVVRSLGPLITGLICAGKFGSNMGAELGSMRVTEQIDAMEVSGTRPFSYLVVSRVIASTFMLPILVIYSDAVALFGSFIMVNSFNDTGLLLFLNEVSVSITYLDIGSSLIKSALFGLSIGLIGCFAGYHSEKGTTGVGKAANTAVVVSMFSIFIIDIIILQFLNLVR</sequence>
<reference evidence="2 3" key="1">
    <citation type="submission" date="2018-11" db="EMBL/GenBank/DDBJ databases">
        <title>Chryseotalea sanarue gen. nov., sp., nov., a member of the family Cytophagaceae, isolated from a brackish lake in Hamamatsu Japan.</title>
        <authorList>
            <person name="Maejima Y."/>
            <person name="Iino T."/>
            <person name="Muraguchi Y."/>
            <person name="Fukuda K."/>
            <person name="Ohkuma M."/>
            <person name="Moriuchi R."/>
            <person name="Dohra H."/>
            <person name="Kimbara K."/>
            <person name="Shintani M."/>
        </authorList>
    </citation>
    <scope>NUCLEOTIDE SEQUENCE [LARGE SCALE GENOMIC DNA]</scope>
    <source>
        <strain evidence="2 3">Ys</strain>
    </source>
</reference>
<dbReference type="GO" id="GO:0043190">
    <property type="term" value="C:ATP-binding cassette (ABC) transporter complex"/>
    <property type="evidence" value="ECO:0007669"/>
    <property type="project" value="InterPro"/>
</dbReference>
<dbReference type="RefSeq" id="WP_127120517.1">
    <property type="nucleotide sequence ID" value="NZ_BHXQ01000001.1"/>
</dbReference>
<feature type="transmembrane region" description="Helical" evidence="1">
    <location>
        <begin position="161"/>
        <end position="180"/>
    </location>
</feature>
<dbReference type="OrthoDB" id="9810518at2"/>
<dbReference type="AlphaFoldDB" id="A0A401U4L0"/>
<keyword evidence="3" id="KW-1185">Reference proteome</keyword>
<feature type="transmembrane region" description="Helical" evidence="1">
    <location>
        <begin position="134"/>
        <end position="155"/>
    </location>
</feature>
<keyword evidence="1" id="KW-0472">Membrane</keyword>
<dbReference type="GO" id="GO:0005548">
    <property type="term" value="F:phospholipid transporter activity"/>
    <property type="evidence" value="ECO:0007669"/>
    <property type="project" value="TreeGrafter"/>
</dbReference>
<organism evidence="2 3">
    <name type="scientific">Chryseotalea sanaruensis</name>
    <dbReference type="NCBI Taxonomy" id="2482724"/>
    <lineage>
        <taxon>Bacteria</taxon>
        <taxon>Pseudomonadati</taxon>
        <taxon>Bacteroidota</taxon>
        <taxon>Cytophagia</taxon>
        <taxon>Cytophagales</taxon>
        <taxon>Chryseotaleaceae</taxon>
        <taxon>Chryseotalea</taxon>
    </lineage>
</organism>
<gene>
    <name evidence="2" type="ORF">SanaruYs_00620</name>
</gene>
<evidence type="ECO:0000313" key="2">
    <source>
        <dbReference type="EMBL" id="GCC49848.1"/>
    </source>
</evidence>
<keyword evidence="1" id="KW-0812">Transmembrane</keyword>
<evidence type="ECO:0000256" key="1">
    <source>
        <dbReference type="SAM" id="Phobius"/>
    </source>
</evidence>
<dbReference type="Pfam" id="PF02405">
    <property type="entry name" value="MlaE"/>
    <property type="match status" value="1"/>
</dbReference>
<accession>A0A401U4L0</accession>